<protein>
    <recommendedName>
        <fullName evidence="14">DUF605-domain-containing protein</fullName>
    </recommendedName>
</protein>
<name>A0A0D1XYG7_9PEZI</name>
<dbReference type="HOGENOM" id="CLU_030378_0_0_1"/>
<dbReference type="STRING" id="253628.A0A0D1XYG7"/>
<organism evidence="12 13">
    <name type="scientific">Verruconis gallopava</name>
    <dbReference type="NCBI Taxonomy" id="253628"/>
    <lineage>
        <taxon>Eukaryota</taxon>
        <taxon>Fungi</taxon>
        <taxon>Dikarya</taxon>
        <taxon>Ascomycota</taxon>
        <taxon>Pezizomycotina</taxon>
        <taxon>Dothideomycetes</taxon>
        <taxon>Pleosporomycetidae</taxon>
        <taxon>Venturiales</taxon>
        <taxon>Sympoventuriaceae</taxon>
        <taxon>Verruconis</taxon>
    </lineage>
</organism>
<dbReference type="VEuPathDB" id="FungiDB:PV09_01766"/>
<dbReference type="Proteomes" id="UP000053259">
    <property type="component" value="Unassembled WGS sequence"/>
</dbReference>
<evidence type="ECO:0008006" key="14">
    <source>
        <dbReference type="Google" id="ProtNLM"/>
    </source>
</evidence>
<dbReference type="InterPro" id="IPR023175">
    <property type="entry name" value="Vta1/CALS_N_sf"/>
</dbReference>
<evidence type="ECO:0000256" key="3">
    <source>
        <dbReference type="ARBA" id="ARBA00007895"/>
    </source>
</evidence>
<dbReference type="AlphaFoldDB" id="A0A0D1XYG7"/>
<keyword evidence="4" id="KW-0813">Transport</keyword>
<evidence type="ECO:0000313" key="13">
    <source>
        <dbReference type="Proteomes" id="UP000053259"/>
    </source>
</evidence>
<dbReference type="InterPro" id="IPR041212">
    <property type="entry name" value="Vta1_C"/>
</dbReference>
<feature type="compositionally biased region" description="Polar residues" evidence="9">
    <location>
        <begin position="217"/>
        <end position="226"/>
    </location>
</feature>
<evidence type="ECO:0000256" key="8">
    <source>
        <dbReference type="ARBA" id="ARBA00023136"/>
    </source>
</evidence>
<sequence length="412" mass="44288">MAAPLPAPFKKADIARFATKAKELEKVKPVVAYWCNYFVVNQILNKGLHTESNECMAYTTTLMDKLETFKNENADNDAVHDDVAAQAYIEQFAQDVFNRADTAMMSNKATAQTAQTFQAASTLLDLLAIWQTPLSQEIAVKSKYAKFHALRIAKALRSGEDPNLSNPTREPHTEPPALSPDDPEVRRINGLQPTVEDVPDSSLLPSASDNPPADALSPTTHVQTAPTAAPRPEVPSVGASASDGYFPIIPTFTSEQAAPSLPTAPEDSAPNVTMVSPGSTSAPMSSPAANFYIAQGRPIEPSVPAESPGQPQVQPVAPSQYHMPTPTAPHQFISPPQQTTLSAPSLAPQPSIQAQQPALTQLPQTMPGQYNRDDESIMQAQKHAKWAISALNFEDVDTAVKELRIALRALGA</sequence>
<evidence type="ECO:0000256" key="5">
    <source>
        <dbReference type="ARBA" id="ARBA00022490"/>
    </source>
</evidence>
<evidence type="ECO:0000256" key="2">
    <source>
        <dbReference type="ARBA" id="ARBA00004496"/>
    </source>
</evidence>
<dbReference type="PANTHER" id="PTHR46009:SF1">
    <property type="entry name" value="VACUOLAR PROTEIN SORTING-ASSOCIATED PROTEIN VTA1 HOMOLOG"/>
    <property type="match status" value="1"/>
</dbReference>
<feature type="compositionally biased region" description="Polar residues" evidence="9">
    <location>
        <begin position="270"/>
        <end position="283"/>
    </location>
</feature>
<keyword evidence="6" id="KW-0967">Endosome</keyword>
<gene>
    <name evidence="12" type="ORF">PV09_01766</name>
</gene>
<dbReference type="RefSeq" id="XP_016217720.1">
    <property type="nucleotide sequence ID" value="XM_016354708.1"/>
</dbReference>
<evidence type="ECO:0000259" key="11">
    <source>
        <dbReference type="Pfam" id="PF18097"/>
    </source>
</evidence>
<dbReference type="InterPro" id="IPR039431">
    <property type="entry name" value="Vta1/CALS_N"/>
</dbReference>
<keyword evidence="5" id="KW-0963">Cytoplasm</keyword>
<dbReference type="InParanoid" id="A0A0D1XYG7"/>
<dbReference type="GO" id="GO:0010008">
    <property type="term" value="C:endosome membrane"/>
    <property type="evidence" value="ECO:0007669"/>
    <property type="project" value="UniProtKB-SubCell"/>
</dbReference>
<accession>A0A0D1XYG7</accession>
<dbReference type="GO" id="GO:0032511">
    <property type="term" value="P:late endosome to vacuole transport via multivesicular body sorting pathway"/>
    <property type="evidence" value="ECO:0007669"/>
    <property type="project" value="InterPro"/>
</dbReference>
<dbReference type="InterPro" id="IPR044538">
    <property type="entry name" value="Vta1-like"/>
</dbReference>
<dbReference type="GO" id="GO:0015031">
    <property type="term" value="P:protein transport"/>
    <property type="evidence" value="ECO:0007669"/>
    <property type="project" value="UniProtKB-KW"/>
</dbReference>
<proteinExistence type="inferred from homology"/>
<comment type="similarity">
    <text evidence="3">Belongs to the VTA1 family.</text>
</comment>
<evidence type="ECO:0000313" key="12">
    <source>
        <dbReference type="EMBL" id="KIW07851.1"/>
    </source>
</evidence>
<evidence type="ECO:0000256" key="4">
    <source>
        <dbReference type="ARBA" id="ARBA00022448"/>
    </source>
</evidence>
<dbReference type="Pfam" id="PF04652">
    <property type="entry name" value="Vta1"/>
    <property type="match status" value="1"/>
</dbReference>
<dbReference type="Gene3D" id="1.20.5.420">
    <property type="entry name" value="Immunoglobulin FC, subunit C"/>
    <property type="match status" value="1"/>
</dbReference>
<keyword evidence="7" id="KW-0653">Protein transport</keyword>
<evidence type="ECO:0000256" key="7">
    <source>
        <dbReference type="ARBA" id="ARBA00022927"/>
    </source>
</evidence>
<dbReference type="EMBL" id="KN847532">
    <property type="protein sequence ID" value="KIW07851.1"/>
    <property type="molecule type" value="Genomic_DNA"/>
</dbReference>
<evidence type="ECO:0000259" key="10">
    <source>
        <dbReference type="Pfam" id="PF04652"/>
    </source>
</evidence>
<dbReference type="Pfam" id="PF18097">
    <property type="entry name" value="Vta1_C"/>
    <property type="match status" value="1"/>
</dbReference>
<dbReference type="Gene3D" id="1.25.40.270">
    <property type="entry name" value="Vacuolar protein sorting-associated protein vta1"/>
    <property type="match status" value="1"/>
</dbReference>
<dbReference type="GeneID" id="27309739"/>
<feature type="region of interest" description="Disordered" evidence="9">
    <location>
        <begin position="257"/>
        <end position="283"/>
    </location>
</feature>
<feature type="domain" description="Vta1/callose synthase N-terminal" evidence="10">
    <location>
        <begin position="14"/>
        <end position="157"/>
    </location>
</feature>
<keyword evidence="8" id="KW-0472">Membrane</keyword>
<reference evidence="12 13" key="1">
    <citation type="submission" date="2015-01" db="EMBL/GenBank/DDBJ databases">
        <title>The Genome Sequence of Ochroconis gallopava CBS43764.</title>
        <authorList>
            <consortium name="The Broad Institute Genomics Platform"/>
            <person name="Cuomo C."/>
            <person name="de Hoog S."/>
            <person name="Gorbushina A."/>
            <person name="Stielow B."/>
            <person name="Teixiera M."/>
            <person name="Abouelleil A."/>
            <person name="Chapman S.B."/>
            <person name="Priest M."/>
            <person name="Young S.K."/>
            <person name="Wortman J."/>
            <person name="Nusbaum C."/>
            <person name="Birren B."/>
        </authorList>
    </citation>
    <scope>NUCLEOTIDE SEQUENCE [LARGE SCALE GENOMIC DNA]</scope>
    <source>
        <strain evidence="12 13">CBS 43764</strain>
    </source>
</reference>
<feature type="region of interest" description="Disordered" evidence="9">
    <location>
        <begin position="158"/>
        <end position="239"/>
    </location>
</feature>
<evidence type="ECO:0000256" key="9">
    <source>
        <dbReference type="SAM" id="MobiDB-lite"/>
    </source>
</evidence>
<evidence type="ECO:0000256" key="1">
    <source>
        <dbReference type="ARBA" id="ARBA00004481"/>
    </source>
</evidence>
<feature type="domain" description="Vta1 C-terminal" evidence="11">
    <location>
        <begin position="375"/>
        <end position="410"/>
    </location>
</feature>
<keyword evidence="13" id="KW-1185">Reference proteome</keyword>
<dbReference type="OrthoDB" id="391137at2759"/>
<dbReference type="GO" id="GO:0005771">
    <property type="term" value="C:multivesicular body"/>
    <property type="evidence" value="ECO:0007669"/>
    <property type="project" value="TreeGrafter"/>
</dbReference>
<evidence type="ECO:0000256" key="6">
    <source>
        <dbReference type="ARBA" id="ARBA00022753"/>
    </source>
</evidence>
<comment type="subcellular location">
    <subcellularLocation>
        <location evidence="2">Cytoplasm</location>
    </subcellularLocation>
    <subcellularLocation>
        <location evidence="1">Endosome membrane</location>
        <topology evidence="1">Peripheral membrane protein</topology>
    </subcellularLocation>
</comment>
<dbReference type="PANTHER" id="PTHR46009">
    <property type="entry name" value="VACUOLAR PROTEIN SORTING-ASSOCIATED PROTEIN VTA1 HOMOLOG"/>
    <property type="match status" value="1"/>
</dbReference>